<evidence type="ECO:0000256" key="1">
    <source>
        <dbReference type="ARBA" id="ARBA00022729"/>
    </source>
</evidence>
<dbReference type="InterPro" id="IPR050811">
    <property type="entry name" value="Phosphate_ABC_transporter"/>
</dbReference>
<proteinExistence type="predicted"/>
<feature type="domain" description="PBP" evidence="2">
    <location>
        <begin position="37"/>
        <end position="293"/>
    </location>
</feature>
<gene>
    <name evidence="3" type="ORF">I6E12_03055</name>
</gene>
<reference evidence="3 4" key="1">
    <citation type="submission" date="2020-12" db="EMBL/GenBank/DDBJ databases">
        <title>Whole genome sequences of gut porcine anaerobes.</title>
        <authorList>
            <person name="Kubasova T."/>
            <person name="Jahodarova E."/>
            <person name="Rychlik I."/>
        </authorList>
    </citation>
    <scope>NUCLEOTIDE SEQUENCE [LARGE SCALE GENOMIC DNA]</scope>
    <source>
        <strain evidence="3 4">An925</strain>
    </source>
</reference>
<evidence type="ECO:0000313" key="4">
    <source>
        <dbReference type="Proteomes" id="UP001200470"/>
    </source>
</evidence>
<keyword evidence="4" id="KW-1185">Reference proteome</keyword>
<evidence type="ECO:0000259" key="2">
    <source>
        <dbReference type="Pfam" id="PF12849"/>
    </source>
</evidence>
<organism evidence="3 4">
    <name type="scientific">Xylanibacter brevis</name>
    <dbReference type="NCBI Taxonomy" id="83231"/>
    <lineage>
        <taxon>Bacteria</taxon>
        <taxon>Pseudomonadati</taxon>
        <taxon>Bacteroidota</taxon>
        <taxon>Bacteroidia</taxon>
        <taxon>Bacteroidales</taxon>
        <taxon>Prevotellaceae</taxon>
        <taxon>Xylanibacter</taxon>
    </lineage>
</organism>
<accession>A0ABS9CE17</accession>
<dbReference type="PANTHER" id="PTHR30570:SF1">
    <property type="entry name" value="PHOSPHATE-BINDING PROTEIN PSTS"/>
    <property type="match status" value="1"/>
</dbReference>
<comment type="caution">
    <text evidence="3">The sequence shown here is derived from an EMBL/GenBank/DDBJ whole genome shotgun (WGS) entry which is preliminary data.</text>
</comment>
<dbReference type="Pfam" id="PF12849">
    <property type="entry name" value="PBP_like_2"/>
    <property type="match status" value="1"/>
</dbReference>
<name>A0ABS9CE17_9BACT</name>
<dbReference type="SUPFAM" id="SSF53850">
    <property type="entry name" value="Periplasmic binding protein-like II"/>
    <property type="match status" value="1"/>
</dbReference>
<dbReference type="Proteomes" id="UP001200470">
    <property type="component" value="Unassembled WGS sequence"/>
</dbReference>
<sequence length="319" mass="35898">MRRNTFNIFVGLALIIFGLAACKDSKPKKFRADTISSGAISFASDNSFAPIIDEEVEMFNNDHPKAKLTAIYTNEQDAVKMLMEEKIFLAITSRQYTKNEFNTLKNLGYKSMKSAPIAYDGLALIINRSNPDTCITVKDIARILRGEAKKWSDIYPGSKQGDIEVVFDHPKSSTVRYCQDSILGGKPINSPNIQAVEKSAEVINYVESTKNAIGIIGSNWLNDKRDTTNVTFKKNIRVMSVSRMETATPENSYKPYQYYIYDDSYPLIRTIYCLLNDSYRGLPFGFSNYIASPKGQLIIYHSSILPAYGNMTTRSVIVK</sequence>
<dbReference type="RefSeq" id="WP_094391229.1">
    <property type="nucleotide sequence ID" value="NZ_JADYTN010000004.1"/>
</dbReference>
<dbReference type="EMBL" id="JADYTN010000004">
    <property type="protein sequence ID" value="MCF2563090.1"/>
    <property type="molecule type" value="Genomic_DNA"/>
</dbReference>
<keyword evidence="1" id="KW-0732">Signal</keyword>
<dbReference type="InterPro" id="IPR024370">
    <property type="entry name" value="PBP_domain"/>
</dbReference>
<dbReference type="PANTHER" id="PTHR30570">
    <property type="entry name" value="PERIPLASMIC PHOSPHATE BINDING COMPONENT OF PHOSPHATE ABC TRANSPORTER"/>
    <property type="match status" value="1"/>
</dbReference>
<protein>
    <submittedName>
        <fullName evidence="3">Substrate-binding domain-containing protein</fullName>
    </submittedName>
</protein>
<evidence type="ECO:0000313" key="3">
    <source>
        <dbReference type="EMBL" id="MCF2563090.1"/>
    </source>
</evidence>
<dbReference type="Gene3D" id="3.40.190.10">
    <property type="entry name" value="Periplasmic binding protein-like II"/>
    <property type="match status" value="2"/>
</dbReference>
<dbReference type="PROSITE" id="PS51257">
    <property type="entry name" value="PROKAR_LIPOPROTEIN"/>
    <property type="match status" value="1"/>
</dbReference>